<dbReference type="GeneID" id="54471030"/>
<accession>A0A6A6PKE5</accession>
<evidence type="ECO:0000313" key="3">
    <source>
        <dbReference type="Proteomes" id="UP000799767"/>
    </source>
</evidence>
<keyword evidence="3" id="KW-1185">Reference proteome</keyword>
<gene>
    <name evidence="2" type="ORF">BDY17DRAFT_193748</name>
</gene>
<keyword evidence="1" id="KW-0812">Transmembrane</keyword>
<name>A0A6A6PKE5_9PEZI</name>
<reference evidence="2" key="1">
    <citation type="journal article" date="2020" name="Stud. Mycol.">
        <title>101 Dothideomycetes genomes: a test case for predicting lifestyles and emergence of pathogens.</title>
        <authorList>
            <person name="Haridas S."/>
            <person name="Albert R."/>
            <person name="Binder M."/>
            <person name="Bloem J."/>
            <person name="Labutti K."/>
            <person name="Salamov A."/>
            <person name="Andreopoulos B."/>
            <person name="Baker S."/>
            <person name="Barry K."/>
            <person name="Bills G."/>
            <person name="Bluhm B."/>
            <person name="Cannon C."/>
            <person name="Castanera R."/>
            <person name="Culley D."/>
            <person name="Daum C."/>
            <person name="Ezra D."/>
            <person name="Gonzalez J."/>
            <person name="Henrissat B."/>
            <person name="Kuo A."/>
            <person name="Liang C."/>
            <person name="Lipzen A."/>
            <person name="Lutzoni F."/>
            <person name="Magnuson J."/>
            <person name="Mondo S."/>
            <person name="Nolan M."/>
            <person name="Ohm R."/>
            <person name="Pangilinan J."/>
            <person name="Park H.-J."/>
            <person name="Ramirez L."/>
            <person name="Alfaro M."/>
            <person name="Sun H."/>
            <person name="Tritt A."/>
            <person name="Yoshinaga Y."/>
            <person name="Zwiers L.-H."/>
            <person name="Turgeon B."/>
            <person name="Goodwin S."/>
            <person name="Spatafora J."/>
            <person name="Crous P."/>
            <person name="Grigoriev I."/>
        </authorList>
    </citation>
    <scope>NUCLEOTIDE SEQUENCE</scope>
    <source>
        <strain evidence="2">CBS 113389</strain>
    </source>
</reference>
<organism evidence="2 3">
    <name type="scientific">Neohortaea acidophila</name>
    <dbReference type="NCBI Taxonomy" id="245834"/>
    <lineage>
        <taxon>Eukaryota</taxon>
        <taxon>Fungi</taxon>
        <taxon>Dikarya</taxon>
        <taxon>Ascomycota</taxon>
        <taxon>Pezizomycotina</taxon>
        <taxon>Dothideomycetes</taxon>
        <taxon>Dothideomycetidae</taxon>
        <taxon>Mycosphaerellales</taxon>
        <taxon>Teratosphaeriaceae</taxon>
        <taxon>Neohortaea</taxon>
    </lineage>
</organism>
<protein>
    <submittedName>
        <fullName evidence="2">Uncharacterized protein</fullName>
    </submittedName>
</protein>
<evidence type="ECO:0000313" key="2">
    <source>
        <dbReference type="EMBL" id="KAF2480489.1"/>
    </source>
</evidence>
<dbReference type="RefSeq" id="XP_033587059.1">
    <property type="nucleotide sequence ID" value="XM_033730028.1"/>
</dbReference>
<dbReference type="AlphaFoldDB" id="A0A6A6PKE5"/>
<keyword evidence="1" id="KW-1133">Transmembrane helix</keyword>
<proteinExistence type="predicted"/>
<dbReference type="EMBL" id="MU001639">
    <property type="protein sequence ID" value="KAF2480489.1"/>
    <property type="molecule type" value="Genomic_DNA"/>
</dbReference>
<feature type="transmembrane region" description="Helical" evidence="1">
    <location>
        <begin position="33"/>
        <end position="54"/>
    </location>
</feature>
<dbReference type="Proteomes" id="UP000799767">
    <property type="component" value="Unassembled WGS sequence"/>
</dbReference>
<evidence type="ECO:0000256" key="1">
    <source>
        <dbReference type="SAM" id="Phobius"/>
    </source>
</evidence>
<feature type="transmembrane region" description="Helical" evidence="1">
    <location>
        <begin position="66"/>
        <end position="84"/>
    </location>
</feature>
<keyword evidence="1" id="KW-0472">Membrane</keyword>
<sequence length="102" mass="11725">MRYFPPLITSVPAAARSPAPTSMRMARAGPTTIELLAFVVSISIPAWLLINKYISHQRRSCRMGAWLGFVAWNVFGCFLMATYSSEARRLRRERQFVMQEKR</sequence>